<keyword evidence="4" id="KW-0804">Transcription</keyword>
<comment type="caution">
    <text evidence="6">The sequence shown here is derived from an EMBL/GenBank/DDBJ whole genome shotgun (WGS) entry which is preliminary data.</text>
</comment>
<organism evidence="6 7">
    <name type="scientific">Niastella populi</name>
    <dbReference type="NCBI Taxonomy" id="550983"/>
    <lineage>
        <taxon>Bacteria</taxon>
        <taxon>Pseudomonadati</taxon>
        <taxon>Bacteroidota</taxon>
        <taxon>Chitinophagia</taxon>
        <taxon>Chitinophagales</taxon>
        <taxon>Chitinophagaceae</taxon>
        <taxon>Niastella</taxon>
    </lineage>
</organism>
<evidence type="ECO:0000256" key="2">
    <source>
        <dbReference type="ARBA" id="ARBA00023015"/>
    </source>
</evidence>
<dbReference type="SMART" id="SM01134">
    <property type="entry name" value="DeoRC"/>
    <property type="match status" value="1"/>
</dbReference>
<evidence type="ECO:0000313" key="7">
    <source>
        <dbReference type="Proteomes" id="UP000192276"/>
    </source>
</evidence>
<evidence type="ECO:0000259" key="5">
    <source>
        <dbReference type="PROSITE" id="PS51000"/>
    </source>
</evidence>
<dbReference type="InterPro" id="IPR001034">
    <property type="entry name" value="DeoR_HTH"/>
</dbReference>
<dbReference type="Pfam" id="PF00455">
    <property type="entry name" value="DeoRC"/>
    <property type="match status" value="1"/>
</dbReference>
<dbReference type="InterPro" id="IPR036390">
    <property type="entry name" value="WH_DNA-bd_sf"/>
</dbReference>
<dbReference type="AlphaFoldDB" id="A0A1V9GD78"/>
<dbReference type="InterPro" id="IPR014036">
    <property type="entry name" value="DeoR-like_C"/>
</dbReference>
<name>A0A1V9GD78_9BACT</name>
<dbReference type="InterPro" id="IPR018356">
    <property type="entry name" value="Tscrpt_reg_HTH_DeoR_CS"/>
</dbReference>
<dbReference type="PROSITE" id="PS51000">
    <property type="entry name" value="HTH_DEOR_2"/>
    <property type="match status" value="1"/>
</dbReference>
<dbReference type="InterPro" id="IPR050313">
    <property type="entry name" value="Carb_Metab_HTH_regulators"/>
</dbReference>
<reference evidence="7" key="1">
    <citation type="submission" date="2016-04" db="EMBL/GenBank/DDBJ databases">
        <authorList>
            <person name="Chen L."/>
            <person name="Zhuang W."/>
            <person name="Wang G."/>
        </authorList>
    </citation>
    <scope>NUCLEOTIDE SEQUENCE [LARGE SCALE GENOMIC DNA]</scope>
    <source>
        <strain evidence="7">208</strain>
    </source>
</reference>
<keyword evidence="3" id="KW-0238">DNA-binding</keyword>
<dbReference type="OrthoDB" id="9798651at2"/>
<dbReference type="GO" id="GO:0003700">
    <property type="term" value="F:DNA-binding transcription factor activity"/>
    <property type="evidence" value="ECO:0007669"/>
    <property type="project" value="InterPro"/>
</dbReference>
<dbReference type="EMBL" id="LWBP01000001">
    <property type="protein sequence ID" value="OQP68631.1"/>
    <property type="molecule type" value="Genomic_DNA"/>
</dbReference>
<dbReference type="SUPFAM" id="SSF100950">
    <property type="entry name" value="NagB/RpiA/CoA transferase-like"/>
    <property type="match status" value="1"/>
</dbReference>
<dbReference type="PANTHER" id="PTHR30363">
    <property type="entry name" value="HTH-TYPE TRANSCRIPTIONAL REGULATOR SRLR-RELATED"/>
    <property type="match status" value="1"/>
</dbReference>
<evidence type="ECO:0000256" key="3">
    <source>
        <dbReference type="ARBA" id="ARBA00023125"/>
    </source>
</evidence>
<dbReference type="Proteomes" id="UP000192276">
    <property type="component" value="Unassembled WGS sequence"/>
</dbReference>
<dbReference type="SMART" id="SM00420">
    <property type="entry name" value="HTH_DEOR"/>
    <property type="match status" value="1"/>
</dbReference>
<dbReference type="STRING" id="550983.A4R26_02200"/>
<dbReference type="InterPro" id="IPR037171">
    <property type="entry name" value="NagB/RpiA_transferase-like"/>
</dbReference>
<evidence type="ECO:0000256" key="1">
    <source>
        <dbReference type="ARBA" id="ARBA00022491"/>
    </source>
</evidence>
<sequence length="249" mass="27961">MLKEKRFEIILENLKKKKEVTFEELAVKLGVSDDTVRRDIEHLHKNGLLSKVRGGAIPRAKNPLTFQDRQKHLKKEKDVIALKSQQLIQDGMTVFMDGGTTICAVAAYFPTDIRLRVISNNYTLISILAAYKNVELIVAGGNYDRDLQIFSGLATCTGVAGFTADLYLMGTCGVDQQFGISSTFQHDADVKRAMKKNTRRTIVLANDQSLRRVDAFKVCGIQEIDVLITNLNSDHEELEAFRNLDIEII</sequence>
<dbReference type="PANTHER" id="PTHR30363:SF4">
    <property type="entry name" value="GLYCEROL-3-PHOSPHATE REGULON REPRESSOR"/>
    <property type="match status" value="1"/>
</dbReference>
<protein>
    <submittedName>
        <fullName evidence="6">DeoR family transcriptional regulator</fullName>
    </submittedName>
</protein>
<dbReference type="Pfam" id="PF08220">
    <property type="entry name" value="HTH_DeoR"/>
    <property type="match status" value="1"/>
</dbReference>
<feature type="domain" description="HTH deoR-type" evidence="5">
    <location>
        <begin position="3"/>
        <end position="58"/>
    </location>
</feature>
<dbReference type="PROSITE" id="PS00894">
    <property type="entry name" value="HTH_DEOR_1"/>
    <property type="match status" value="1"/>
</dbReference>
<dbReference type="Gene3D" id="1.10.10.10">
    <property type="entry name" value="Winged helix-like DNA-binding domain superfamily/Winged helix DNA-binding domain"/>
    <property type="match status" value="1"/>
</dbReference>
<evidence type="ECO:0000256" key="4">
    <source>
        <dbReference type="ARBA" id="ARBA00023163"/>
    </source>
</evidence>
<gene>
    <name evidence="6" type="ORF">A4R26_02200</name>
</gene>
<proteinExistence type="predicted"/>
<dbReference type="GO" id="GO:0003677">
    <property type="term" value="F:DNA binding"/>
    <property type="evidence" value="ECO:0007669"/>
    <property type="project" value="UniProtKB-KW"/>
</dbReference>
<accession>A0A1V9GD78</accession>
<dbReference type="InterPro" id="IPR036388">
    <property type="entry name" value="WH-like_DNA-bd_sf"/>
</dbReference>
<keyword evidence="1" id="KW-0678">Repressor</keyword>
<keyword evidence="7" id="KW-1185">Reference proteome</keyword>
<dbReference type="RefSeq" id="WP_081159330.1">
    <property type="nucleotide sequence ID" value="NZ_LWBP01000001.1"/>
</dbReference>
<keyword evidence="2" id="KW-0805">Transcription regulation</keyword>
<dbReference type="SUPFAM" id="SSF46785">
    <property type="entry name" value="Winged helix' DNA-binding domain"/>
    <property type="match status" value="1"/>
</dbReference>
<dbReference type="PRINTS" id="PR00037">
    <property type="entry name" value="HTHLACR"/>
</dbReference>
<evidence type="ECO:0000313" key="6">
    <source>
        <dbReference type="EMBL" id="OQP68631.1"/>
    </source>
</evidence>